<dbReference type="EMBL" id="KV921595">
    <property type="protein sequence ID" value="ORE12862.1"/>
    <property type="molecule type" value="Genomic_DNA"/>
</dbReference>
<organism evidence="1 2">
    <name type="scientific">Rhizopus microsporus</name>
    <dbReference type="NCBI Taxonomy" id="58291"/>
    <lineage>
        <taxon>Eukaryota</taxon>
        <taxon>Fungi</taxon>
        <taxon>Fungi incertae sedis</taxon>
        <taxon>Mucoromycota</taxon>
        <taxon>Mucoromycotina</taxon>
        <taxon>Mucoromycetes</taxon>
        <taxon>Mucorales</taxon>
        <taxon>Mucorineae</taxon>
        <taxon>Rhizopodaceae</taxon>
        <taxon>Rhizopus</taxon>
    </lineage>
</organism>
<proteinExistence type="predicted"/>
<sequence length="151" mass="17424">MIFYNTKRDIRKNWLRDLIKGNTSLLYNQRDRQTKYYWSLSANEPDEGVEAVAKGGPVELQILKMIEKCNFEYSAPLVYLGYGGRELDGVPQLGRNERNKSNQRSFNEKYACGAYKYLSVDRSTVKKIFCNMLQRLVVIVPSFVLTGAPRP</sequence>
<evidence type="ECO:0000313" key="2">
    <source>
        <dbReference type="Proteomes" id="UP000242381"/>
    </source>
</evidence>
<name>A0A1X0RLF1_RHIZD</name>
<gene>
    <name evidence="1" type="ORF">BCV71DRAFT_268827</name>
</gene>
<protein>
    <submittedName>
        <fullName evidence="1">Uncharacterized protein</fullName>
    </submittedName>
</protein>
<evidence type="ECO:0000313" key="1">
    <source>
        <dbReference type="EMBL" id="ORE12862.1"/>
    </source>
</evidence>
<dbReference type="Proteomes" id="UP000242381">
    <property type="component" value="Unassembled WGS sequence"/>
</dbReference>
<accession>A0A1X0RLF1</accession>
<reference evidence="1 2" key="1">
    <citation type="journal article" date="2016" name="Proc. Natl. Acad. Sci. U.S.A.">
        <title>Lipid metabolic changes in an early divergent fungus govern the establishment of a mutualistic symbiosis with endobacteria.</title>
        <authorList>
            <person name="Lastovetsky O.A."/>
            <person name="Gaspar M.L."/>
            <person name="Mondo S.J."/>
            <person name="LaButti K.M."/>
            <person name="Sandor L."/>
            <person name="Grigoriev I.V."/>
            <person name="Henry S.A."/>
            <person name="Pawlowska T.E."/>
        </authorList>
    </citation>
    <scope>NUCLEOTIDE SEQUENCE [LARGE SCALE GENOMIC DNA]</scope>
    <source>
        <strain evidence="1 2">ATCC 11559</strain>
    </source>
</reference>
<dbReference type="AlphaFoldDB" id="A0A1X0RLF1"/>